<dbReference type="SUPFAM" id="SSF56112">
    <property type="entry name" value="Protein kinase-like (PK-like)"/>
    <property type="match status" value="1"/>
</dbReference>
<gene>
    <name evidence="6" type="ORF">HHL09_18980</name>
</gene>
<dbReference type="PROSITE" id="PS00108">
    <property type="entry name" value="PROTEIN_KINASE_ST"/>
    <property type="match status" value="1"/>
</dbReference>
<protein>
    <submittedName>
        <fullName evidence="6">Serine/threonine protein kinase</fullName>
    </submittedName>
</protein>
<dbReference type="EMBL" id="CP051774">
    <property type="protein sequence ID" value="QJE97776.1"/>
    <property type="molecule type" value="Genomic_DNA"/>
</dbReference>
<organism evidence="6 7">
    <name type="scientific">Luteolibacter luteus</name>
    <dbReference type="NCBI Taxonomy" id="2728835"/>
    <lineage>
        <taxon>Bacteria</taxon>
        <taxon>Pseudomonadati</taxon>
        <taxon>Verrucomicrobiota</taxon>
        <taxon>Verrucomicrobiia</taxon>
        <taxon>Verrucomicrobiales</taxon>
        <taxon>Verrucomicrobiaceae</taxon>
        <taxon>Luteolibacter</taxon>
    </lineage>
</organism>
<keyword evidence="1" id="KW-0808">Transferase</keyword>
<keyword evidence="2" id="KW-0547">Nucleotide-binding</keyword>
<keyword evidence="6" id="KW-0723">Serine/threonine-protein kinase</keyword>
<dbReference type="InterPro" id="IPR011990">
    <property type="entry name" value="TPR-like_helical_dom_sf"/>
</dbReference>
<dbReference type="Proteomes" id="UP000501812">
    <property type="component" value="Chromosome"/>
</dbReference>
<dbReference type="InterPro" id="IPR008271">
    <property type="entry name" value="Ser/Thr_kinase_AS"/>
</dbReference>
<dbReference type="GO" id="GO:0004674">
    <property type="term" value="F:protein serine/threonine kinase activity"/>
    <property type="evidence" value="ECO:0007669"/>
    <property type="project" value="UniProtKB-KW"/>
</dbReference>
<name>A0A858RKE6_9BACT</name>
<dbReference type="Gene3D" id="3.30.200.20">
    <property type="entry name" value="Phosphorylase Kinase, domain 1"/>
    <property type="match status" value="1"/>
</dbReference>
<proteinExistence type="predicted"/>
<dbReference type="PANTHER" id="PTHR43289:SF6">
    <property type="entry name" value="SERINE_THREONINE-PROTEIN KINASE NEKL-3"/>
    <property type="match status" value="1"/>
</dbReference>
<dbReference type="Pfam" id="PF13424">
    <property type="entry name" value="TPR_12"/>
    <property type="match status" value="1"/>
</dbReference>
<feature type="domain" description="Protein kinase" evidence="5">
    <location>
        <begin position="83"/>
        <end position="384"/>
    </location>
</feature>
<dbReference type="InterPro" id="IPR000719">
    <property type="entry name" value="Prot_kinase_dom"/>
</dbReference>
<dbReference type="InterPro" id="IPR011009">
    <property type="entry name" value="Kinase-like_dom_sf"/>
</dbReference>
<dbReference type="SMART" id="SM00220">
    <property type="entry name" value="S_TKc"/>
    <property type="match status" value="1"/>
</dbReference>
<dbReference type="AlphaFoldDB" id="A0A858RKE6"/>
<dbReference type="InterPro" id="IPR019734">
    <property type="entry name" value="TPR_rpt"/>
</dbReference>
<dbReference type="Pfam" id="PF13374">
    <property type="entry name" value="TPR_10"/>
    <property type="match status" value="2"/>
</dbReference>
<keyword evidence="4" id="KW-0067">ATP-binding</keyword>
<dbReference type="CDD" id="cd14014">
    <property type="entry name" value="STKc_PknB_like"/>
    <property type="match status" value="1"/>
</dbReference>
<dbReference type="SUPFAM" id="SSF48452">
    <property type="entry name" value="TPR-like"/>
    <property type="match status" value="2"/>
</dbReference>
<accession>A0A858RKE6</accession>
<reference evidence="6 7" key="1">
    <citation type="submission" date="2020-04" db="EMBL/GenBank/DDBJ databases">
        <title>Luteolibacter sp. G-1-1-1 isolated from soil.</title>
        <authorList>
            <person name="Dahal R.H."/>
        </authorList>
    </citation>
    <scope>NUCLEOTIDE SEQUENCE [LARGE SCALE GENOMIC DNA]</scope>
    <source>
        <strain evidence="6 7">G-1-1-1</strain>
    </source>
</reference>
<evidence type="ECO:0000256" key="4">
    <source>
        <dbReference type="ARBA" id="ARBA00022840"/>
    </source>
</evidence>
<keyword evidence="3 6" id="KW-0418">Kinase</keyword>
<dbReference type="KEGG" id="luo:HHL09_18980"/>
<dbReference type="GO" id="GO:0005524">
    <property type="term" value="F:ATP binding"/>
    <property type="evidence" value="ECO:0007669"/>
    <property type="project" value="UniProtKB-KW"/>
</dbReference>
<dbReference type="RefSeq" id="WP_169456202.1">
    <property type="nucleotide sequence ID" value="NZ_CP051774.1"/>
</dbReference>
<dbReference type="Pfam" id="PF00069">
    <property type="entry name" value="Pkinase"/>
    <property type="match status" value="1"/>
</dbReference>
<evidence type="ECO:0000256" key="1">
    <source>
        <dbReference type="ARBA" id="ARBA00022679"/>
    </source>
</evidence>
<dbReference type="PANTHER" id="PTHR43289">
    <property type="entry name" value="MITOGEN-ACTIVATED PROTEIN KINASE KINASE KINASE 20-RELATED"/>
    <property type="match status" value="1"/>
</dbReference>
<evidence type="ECO:0000256" key="3">
    <source>
        <dbReference type="ARBA" id="ARBA00022777"/>
    </source>
</evidence>
<dbReference type="Gene3D" id="1.25.40.10">
    <property type="entry name" value="Tetratricopeptide repeat domain"/>
    <property type="match status" value="2"/>
</dbReference>
<evidence type="ECO:0000313" key="6">
    <source>
        <dbReference type="EMBL" id="QJE97776.1"/>
    </source>
</evidence>
<keyword evidence="7" id="KW-1185">Reference proteome</keyword>
<evidence type="ECO:0000256" key="2">
    <source>
        <dbReference type="ARBA" id="ARBA00022741"/>
    </source>
</evidence>
<dbReference type="PROSITE" id="PS50011">
    <property type="entry name" value="PROTEIN_KINASE_DOM"/>
    <property type="match status" value="1"/>
</dbReference>
<dbReference type="Gene3D" id="1.10.510.10">
    <property type="entry name" value="Transferase(Phosphotransferase) domain 1"/>
    <property type="match status" value="1"/>
</dbReference>
<evidence type="ECO:0000313" key="7">
    <source>
        <dbReference type="Proteomes" id="UP000501812"/>
    </source>
</evidence>
<sequence>MDPSPDPIIEIFNEALGLASSERAAFLEGACGGDAVLLQRLLDLLRSHEGSEGFLDEPVLLLRGGDARVAPIGESAGDLVGRYKLIEQIGEGGCGVVFLAEQQEPVHRQVALKVVKPGMDTRSVIAQFESERQALAMMGHPHIAQVLDAGATDAGRPYFVMELVRGKKITDYCDEHSLTLRGRLELFVQVCHAVQHAHQKGIIHRDIKPSNILVSTTGEGMPFPKVIDFGIAKATAGQQLTDKTFFTAFEMLIGTPTYMSPEQAALKSVDLDTRTDIYSLGVLLYQMLTGAVPFEVRELFNAGLDEVRRDILEKQPLRPSSRLKSLSTGDLEKVAERRQLDPARLSKSVRGDLDWIVMKALEKDRSRRYPTANALAMDVLHHLANEPVNARPPSAAYQLGKLVARNKVLAGSLGVIAVLLVSSLAVMATLFAKEQEARRRADAEKRTALTMAMKSKRVTKVLMDMLVSVSPGVAMGRDTTILRELLDKTDTRITGTLDQHPESEAELRFALGMGYREIGDVESAERMLKRSAELYRKVSPHLDRELGTVLNRLVFLQLNQGKIVEAEPEVLFLQELWRSWPDKEEQEVSKSLEALAMLRWRQGQLGEAEDLMRRVHTWRREHLGATHQDSITAMGNLASILYAGKRYAEADPLFHQVLTESEVKYGPDHPELSGPIWNLFTVSIASGKTAEAKSYLSRVVELRRKYLEPSHPHRADAIVRLGDMNVSTGDRAEAEALYREVIASGRKDPDDYVPVLKAIERLTSNLKQWGKLEEADAVFSGILTPAYCSSPRCVPVLKMRTEFLARAGRWREAAADAAKLIEFQPEEHEYYHTLAPLLVAEGRNEDYRKLCAEIIRRCHEPTDIFIADRMAKDCLIRPDALPDLERVALFADAVFRQGEGYDQWPLFQVLKALSDWRQMKFAEAAALAGKVDHSNPHAKVAALAIQAMAAFRQNEGARARAYLAEGDALFEAKLPKLASADLGQDWRDWIIARELLSEARALAEAGRE</sequence>
<evidence type="ECO:0000259" key="5">
    <source>
        <dbReference type="PROSITE" id="PS50011"/>
    </source>
</evidence>
<dbReference type="SMART" id="SM00028">
    <property type="entry name" value="TPR"/>
    <property type="match status" value="4"/>
</dbReference>